<dbReference type="InterPro" id="IPR027417">
    <property type="entry name" value="P-loop_NTPase"/>
</dbReference>
<dbReference type="Gene3D" id="3.40.50.300">
    <property type="entry name" value="P-loop containing nucleotide triphosphate hydrolases"/>
    <property type="match status" value="1"/>
</dbReference>
<reference evidence="1" key="1">
    <citation type="submission" date="2021-02" db="EMBL/GenBank/DDBJ databases">
        <authorList>
            <person name="Dougan E. K."/>
            <person name="Rhodes N."/>
            <person name="Thang M."/>
            <person name="Chan C."/>
        </authorList>
    </citation>
    <scope>NUCLEOTIDE SEQUENCE</scope>
</reference>
<dbReference type="OrthoDB" id="10019582at2759"/>
<proteinExistence type="predicted"/>
<evidence type="ECO:0000313" key="2">
    <source>
        <dbReference type="Proteomes" id="UP000604046"/>
    </source>
</evidence>
<dbReference type="EMBL" id="CAJNDS010000213">
    <property type="protein sequence ID" value="CAE7029250.1"/>
    <property type="molecule type" value="Genomic_DNA"/>
</dbReference>
<evidence type="ECO:0000313" key="1">
    <source>
        <dbReference type="EMBL" id="CAE7029250.1"/>
    </source>
</evidence>
<sequence>MGWWPDSKRFWLYWRVEWARSWLPQNMFHLQNKRILVTTILRDPVERIRSYYYYQNPKGNHSLFLDFLHFRRDYVAGNWTMAGFEEQAKTPKGASTFSILHRSCCEYETWLGQGCVEKAKITLATQFDLVGITERMNEAIVSLGKLYGKTAEEMAAIGQHVDRDKDNSGVKLDWTDEEKSLATYIANKSTQVYNFAQEAAC</sequence>
<name>A0A812IAH3_9DINO</name>
<gene>
    <name evidence="1" type="primary">STR8</name>
    <name evidence="1" type="ORF">SNAT2548_LOCUS3505</name>
</gene>
<organism evidence="1 2">
    <name type="scientific">Symbiodinium natans</name>
    <dbReference type="NCBI Taxonomy" id="878477"/>
    <lineage>
        <taxon>Eukaryota</taxon>
        <taxon>Sar</taxon>
        <taxon>Alveolata</taxon>
        <taxon>Dinophyceae</taxon>
        <taxon>Suessiales</taxon>
        <taxon>Symbiodiniaceae</taxon>
        <taxon>Symbiodinium</taxon>
    </lineage>
</organism>
<dbReference type="SUPFAM" id="SSF52540">
    <property type="entry name" value="P-loop containing nucleoside triphosphate hydrolases"/>
    <property type="match status" value="1"/>
</dbReference>
<dbReference type="Proteomes" id="UP000604046">
    <property type="component" value="Unassembled WGS sequence"/>
</dbReference>
<accession>A0A812IAH3</accession>
<comment type="caution">
    <text evidence="1">The sequence shown here is derived from an EMBL/GenBank/DDBJ whole genome shotgun (WGS) entry which is preliminary data.</text>
</comment>
<protein>
    <submittedName>
        <fullName evidence="1">STR8 protein</fullName>
    </submittedName>
</protein>
<dbReference type="AlphaFoldDB" id="A0A812IAH3"/>
<keyword evidence="2" id="KW-1185">Reference proteome</keyword>